<keyword evidence="1" id="KW-0732">Signal</keyword>
<feature type="signal peptide" evidence="1">
    <location>
        <begin position="1"/>
        <end position="19"/>
    </location>
</feature>
<gene>
    <name evidence="2" type="ORF">LSTR_LSTR000493</name>
</gene>
<dbReference type="EMBL" id="QKKF02019547">
    <property type="protein sequence ID" value="RZF39845.1"/>
    <property type="molecule type" value="Genomic_DNA"/>
</dbReference>
<feature type="chain" id="PRO_5019827017" evidence="1">
    <location>
        <begin position="20"/>
        <end position="318"/>
    </location>
</feature>
<evidence type="ECO:0000313" key="3">
    <source>
        <dbReference type="Proteomes" id="UP000291343"/>
    </source>
</evidence>
<name>A0A482X1T8_LAOST</name>
<reference evidence="2 3" key="1">
    <citation type="journal article" date="2017" name="Gigascience">
        <title>Genome sequence of the small brown planthopper, Laodelphax striatellus.</title>
        <authorList>
            <person name="Zhu J."/>
            <person name="Jiang F."/>
            <person name="Wang X."/>
            <person name="Yang P."/>
            <person name="Bao Y."/>
            <person name="Zhao W."/>
            <person name="Wang W."/>
            <person name="Lu H."/>
            <person name="Wang Q."/>
            <person name="Cui N."/>
            <person name="Li J."/>
            <person name="Chen X."/>
            <person name="Luo L."/>
            <person name="Yu J."/>
            <person name="Kang L."/>
            <person name="Cui F."/>
        </authorList>
    </citation>
    <scope>NUCLEOTIDE SEQUENCE [LARGE SCALE GENOMIC DNA]</scope>
    <source>
        <strain evidence="2">Lst14</strain>
    </source>
</reference>
<sequence length="318" mass="36076">MDLTFAILAVLLIFHSCLSKTGEKFKSLTFKWYNTSDNPHHIPILPPDDCDSPHELKEKPISAVVHLYKIYTVYLETLAVFYQKEEWKLKCACGAFMTACSKSPVFSLVIDDPLSVDSDYALKLIDGGISGMTVYKPSLDSLYKCQWWSQDYHKEQSGSYRLVSAQFNKHGQLTYPVHEPGCLRSSGRCRLDKGMLIFNPMTIGSEGPLVADGSYAGLISWNGDLKSDSPVHVSIPENHWSFWFKKWPSPSSGICDVQLGKSIFQTAGGFYIRVTSYSGESLMAPWFVTQPYQARKRVAEDFFFKLPCIIFLRRRIML</sequence>
<evidence type="ECO:0000313" key="2">
    <source>
        <dbReference type="EMBL" id="RZF39845.1"/>
    </source>
</evidence>
<proteinExistence type="predicted"/>
<dbReference type="AlphaFoldDB" id="A0A482X1T8"/>
<organism evidence="2 3">
    <name type="scientific">Laodelphax striatellus</name>
    <name type="common">Small brown planthopper</name>
    <name type="synonym">Delphax striatella</name>
    <dbReference type="NCBI Taxonomy" id="195883"/>
    <lineage>
        <taxon>Eukaryota</taxon>
        <taxon>Metazoa</taxon>
        <taxon>Ecdysozoa</taxon>
        <taxon>Arthropoda</taxon>
        <taxon>Hexapoda</taxon>
        <taxon>Insecta</taxon>
        <taxon>Pterygota</taxon>
        <taxon>Neoptera</taxon>
        <taxon>Paraneoptera</taxon>
        <taxon>Hemiptera</taxon>
        <taxon>Auchenorrhyncha</taxon>
        <taxon>Fulgoroidea</taxon>
        <taxon>Delphacidae</taxon>
        <taxon>Criomorphinae</taxon>
        <taxon>Laodelphax</taxon>
    </lineage>
</organism>
<protein>
    <submittedName>
        <fullName evidence="2">Uncharacterized protein</fullName>
    </submittedName>
</protein>
<dbReference type="InParanoid" id="A0A482X1T8"/>
<evidence type="ECO:0000256" key="1">
    <source>
        <dbReference type="SAM" id="SignalP"/>
    </source>
</evidence>
<accession>A0A482X1T8</accession>
<dbReference type="Proteomes" id="UP000291343">
    <property type="component" value="Unassembled WGS sequence"/>
</dbReference>
<comment type="caution">
    <text evidence="2">The sequence shown here is derived from an EMBL/GenBank/DDBJ whole genome shotgun (WGS) entry which is preliminary data.</text>
</comment>
<keyword evidence="3" id="KW-1185">Reference proteome</keyword>